<keyword evidence="1" id="KW-1133">Transmembrane helix</keyword>
<feature type="transmembrane region" description="Helical" evidence="1">
    <location>
        <begin position="29"/>
        <end position="48"/>
    </location>
</feature>
<comment type="caution">
    <text evidence="3">The sequence shown here is derived from an EMBL/GenBank/DDBJ whole genome shotgun (WGS) entry which is preliminary data.</text>
</comment>
<sequence length="150" mass="15724">RVRLLDAQLPTVSDDCSNFRRRLRAAWKMAAAAMVVLVGAVVAAGWAAPQQACSACPALNWNKEARNPGVYTESKSINGDGCAKLTVKCAGNSESAMTFVEFNKGDLGGIQENGSQSVVLVCGSDMLWHYQAEGIAPSITALSCSAVKSG</sequence>
<feature type="non-terminal residue" evidence="3">
    <location>
        <position position="1"/>
    </location>
</feature>
<feature type="domain" description="C6" evidence="2">
    <location>
        <begin position="53"/>
        <end position="144"/>
    </location>
</feature>
<evidence type="ECO:0000256" key="1">
    <source>
        <dbReference type="SAM" id="Phobius"/>
    </source>
</evidence>
<evidence type="ECO:0000313" key="4">
    <source>
        <dbReference type="Proteomes" id="UP001432322"/>
    </source>
</evidence>
<protein>
    <recommendedName>
        <fullName evidence="2">C6 domain-containing protein</fullName>
    </recommendedName>
</protein>
<dbReference type="SMART" id="SM01048">
    <property type="entry name" value="C6"/>
    <property type="match status" value="1"/>
</dbReference>
<gene>
    <name evidence="3" type="ORF">PFISCL1PPCAC_22451</name>
</gene>
<reference evidence="3" key="1">
    <citation type="submission" date="2023-10" db="EMBL/GenBank/DDBJ databases">
        <title>Genome assembly of Pristionchus species.</title>
        <authorList>
            <person name="Yoshida K."/>
            <person name="Sommer R.J."/>
        </authorList>
    </citation>
    <scope>NUCLEOTIDE SEQUENCE</scope>
    <source>
        <strain evidence="3">RS5133</strain>
    </source>
</reference>
<name>A0AAV5WKB1_9BILA</name>
<evidence type="ECO:0000313" key="3">
    <source>
        <dbReference type="EMBL" id="GMT31154.1"/>
    </source>
</evidence>
<evidence type="ECO:0000259" key="2">
    <source>
        <dbReference type="SMART" id="SM01048"/>
    </source>
</evidence>
<organism evidence="3 4">
    <name type="scientific">Pristionchus fissidentatus</name>
    <dbReference type="NCBI Taxonomy" id="1538716"/>
    <lineage>
        <taxon>Eukaryota</taxon>
        <taxon>Metazoa</taxon>
        <taxon>Ecdysozoa</taxon>
        <taxon>Nematoda</taxon>
        <taxon>Chromadorea</taxon>
        <taxon>Rhabditida</taxon>
        <taxon>Rhabditina</taxon>
        <taxon>Diplogasteromorpha</taxon>
        <taxon>Diplogasteroidea</taxon>
        <taxon>Neodiplogasteridae</taxon>
        <taxon>Pristionchus</taxon>
    </lineage>
</organism>
<dbReference type="Proteomes" id="UP001432322">
    <property type="component" value="Unassembled WGS sequence"/>
</dbReference>
<proteinExistence type="predicted"/>
<dbReference type="InterPro" id="IPR002601">
    <property type="entry name" value="C6_domain"/>
</dbReference>
<keyword evidence="4" id="KW-1185">Reference proteome</keyword>
<keyword evidence="1" id="KW-0472">Membrane</keyword>
<keyword evidence="1" id="KW-0812">Transmembrane</keyword>
<accession>A0AAV5WKB1</accession>
<dbReference type="EMBL" id="BTSY01000006">
    <property type="protein sequence ID" value="GMT31154.1"/>
    <property type="molecule type" value="Genomic_DNA"/>
</dbReference>
<dbReference type="AlphaFoldDB" id="A0AAV5WKB1"/>